<sequence length="226" mass="25959">MIKCLIVDDEPLSRDVLKTYCTDHPDLEITALCKDAFEAMNALGKSSVDLIFLDVNMPKLSGINFYKSLNQKPMVVFTTAYPEFAVEGFELDAIDYLLKPFSFERFVKAVNKVKEKSINQIDTDEKYILLKADRKVYKVDFSEILFFEALGDYVKAHLQDKVLIVTTTLKKLMEELPSSAFMRTHKSYIIAKSKIEYLEGNQIQLPQHKIPIGQAYREEVLKKLEG</sequence>
<dbReference type="Gene3D" id="3.40.50.2300">
    <property type="match status" value="1"/>
</dbReference>
<comment type="caution">
    <text evidence="4">The sequence shown here is derived from an EMBL/GenBank/DDBJ whole genome shotgun (WGS) entry which is preliminary data.</text>
</comment>
<dbReference type="RefSeq" id="WP_053223737.1">
    <property type="nucleotide sequence ID" value="NZ_JSVA01000010.1"/>
</dbReference>
<organism evidence="4 5">
    <name type="scientific">Roseivirga seohaensis subsp. aquiponti</name>
    <dbReference type="NCBI Taxonomy" id="1566026"/>
    <lineage>
        <taxon>Bacteria</taxon>
        <taxon>Pseudomonadati</taxon>
        <taxon>Bacteroidota</taxon>
        <taxon>Cytophagia</taxon>
        <taxon>Cytophagales</taxon>
        <taxon>Roseivirgaceae</taxon>
        <taxon>Roseivirga</taxon>
    </lineage>
</organism>
<dbReference type="PANTHER" id="PTHR37299">
    <property type="entry name" value="TRANSCRIPTIONAL REGULATOR-RELATED"/>
    <property type="match status" value="1"/>
</dbReference>
<dbReference type="AlphaFoldDB" id="A0A0L8AKM5"/>
<dbReference type="FunFam" id="3.40.50.2300:FF:000051">
    <property type="entry name" value="Two-component response regulator yehT"/>
    <property type="match status" value="1"/>
</dbReference>
<dbReference type="InterPro" id="IPR001789">
    <property type="entry name" value="Sig_transdc_resp-reg_receiver"/>
</dbReference>
<evidence type="ECO:0000259" key="2">
    <source>
        <dbReference type="PROSITE" id="PS50110"/>
    </source>
</evidence>
<dbReference type="InterPro" id="IPR046947">
    <property type="entry name" value="LytR-like"/>
</dbReference>
<proteinExistence type="predicted"/>
<dbReference type="Gene3D" id="2.40.50.1020">
    <property type="entry name" value="LytTr DNA-binding domain"/>
    <property type="match status" value="1"/>
</dbReference>
<feature type="domain" description="HTH LytTR-type" evidence="3">
    <location>
        <begin position="128"/>
        <end position="226"/>
    </location>
</feature>
<evidence type="ECO:0000313" key="5">
    <source>
        <dbReference type="Proteomes" id="UP000036908"/>
    </source>
</evidence>
<dbReference type="PROSITE" id="PS50110">
    <property type="entry name" value="RESPONSE_REGULATORY"/>
    <property type="match status" value="1"/>
</dbReference>
<reference evidence="5" key="1">
    <citation type="submission" date="2014-11" db="EMBL/GenBank/DDBJ databases">
        <title>Genome sequencing of Roseivirga sp. D-25.</title>
        <authorList>
            <person name="Selvaratnam C."/>
            <person name="Thevarajoo S."/>
            <person name="Goh K.M."/>
            <person name="Eee R."/>
            <person name="Chan K.-G."/>
            <person name="Chong C.S."/>
        </authorList>
    </citation>
    <scope>NUCLEOTIDE SEQUENCE [LARGE SCALE GENOMIC DNA]</scope>
    <source>
        <strain evidence="5">D-25</strain>
    </source>
</reference>
<dbReference type="Proteomes" id="UP000036908">
    <property type="component" value="Unassembled WGS sequence"/>
</dbReference>
<dbReference type="PROSITE" id="PS50930">
    <property type="entry name" value="HTH_LYTTR"/>
    <property type="match status" value="1"/>
</dbReference>
<evidence type="ECO:0008006" key="6">
    <source>
        <dbReference type="Google" id="ProtNLM"/>
    </source>
</evidence>
<dbReference type="SMART" id="SM00448">
    <property type="entry name" value="REC"/>
    <property type="match status" value="1"/>
</dbReference>
<protein>
    <recommendedName>
        <fullName evidence="6">Two-component system response regulator</fullName>
    </recommendedName>
</protein>
<gene>
    <name evidence="4" type="ORF">OB69_10825</name>
</gene>
<dbReference type="GO" id="GO:0000156">
    <property type="term" value="F:phosphorelay response regulator activity"/>
    <property type="evidence" value="ECO:0007669"/>
    <property type="project" value="InterPro"/>
</dbReference>
<dbReference type="OrthoDB" id="1646880at2"/>
<dbReference type="InterPro" id="IPR011006">
    <property type="entry name" value="CheY-like_superfamily"/>
</dbReference>
<feature type="modified residue" description="4-aspartylphosphate" evidence="1">
    <location>
        <position position="54"/>
    </location>
</feature>
<evidence type="ECO:0000313" key="4">
    <source>
        <dbReference type="EMBL" id="KOF02786.1"/>
    </source>
</evidence>
<feature type="domain" description="Response regulatory" evidence="2">
    <location>
        <begin position="3"/>
        <end position="114"/>
    </location>
</feature>
<evidence type="ECO:0000256" key="1">
    <source>
        <dbReference type="PROSITE-ProRule" id="PRU00169"/>
    </source>
</evidence>
<dbReference type="SMART" id="SM00850">
    <property type="entry name" value="LytTR"/>
    <property type="match status" value="1"/>
</dbReference>
<dbReference type="PANTHER" id="PTHR37299:SF1">
    <property type="entry name" value="STAGE 0 SPORULATION PROTEIN A HOMOLOG"/>
    <property type="match status" value="1"/>
</dbReference>
<accession>A0A0L8AKM5</accession>
<dbReference type="EMBL" id="JSVA01000010">
    <property type="protein sequence ID" value="KOF02786.1"/>
    <property type="molecule type" value="Genomic_DNA"/>
</dbReference>
<dbReference type="PATRIC" id="fig|1566026.4.peg.449"/>
<evidence type="ECO:0000259" key="3">
    <source>
        <dbReference type="PROSITE" id="PS50930"/>
    </source>
</evidence>
<dbReference type="Pfam" id="PF00072">
    <property type="entry name" value="Response_reg"/>
    <property type="match status" value="1"/>
</dbReference>
<dbReference type="GO" id="GO:0003677">
    <property type="term" value="F:DNA binding"/>
    <property type="evidence" value="ECO:0007669"/>
    <property type="project" value="InterPro"/>
</dbReference>
<dbReference type="InterPro" id="IPR007492">
    <property type="entry name" value="LytTR_DNA-bd_dom"/>
</dbReference>
<dbReference type="Pfam" id="PF04397">
    <property type="entry name" value="LytTR"/>
    <property type="match status" value="1"/>
</dbReference>
<keyword evidence="5" id="KW-1185">Reference proteome</keyword>
<dbReference type="SUPFAM" id="SSF52172">
    <property type="entry name" value="CheY-like"/>
    <property type="match status" value="1"/>
</dbReference>
<name>A0A0L8AKM5_9BACT</name>
<keyword evidence="1" id="KW-0597">Phosphoprotein</keyword>